<evidence type="ECO:0000256" key="6">
    <source>
        <dbReference type="ARBA" id="ARBA00029445"/>
    </source>
</evidence>
<dbReference type="GO" id="GO:0015275">
    <property type="term" value="F:stretch-activated, monoatomic cation-selective, calcium channel activity"/>
    <property type="evidence" value="ECO:0007669"/>
    <property type="project" value="TreeGrafter"/>
</dbReference>
<organism evidence="8 9">
    <name type="scientific">Pocillopora damicornis</name>
    <name type="common">Cauliflower coral</name>
    <name type="synonym">Millepora damicornis</name>
    <dbReference type="NCBI Taxonomy" id="46731"/>
    <lineage>
        <taxon>Eukaryota</taxon>
        <taxon>Metazoa</taxon>
        <taxon>Cnidaria</taxon>
        <taxon>Anthozoa</taxon>
        <taxon>Hexacorallia</taxon>
        <taxon>Scleractinia</taxon>
        <taxon>Astrocoeniina</taxon>
        <taxon>Pocilloporidae</taxon>
        <taxon>Pocillopora</taxon>
    </lineage>
</organism>
<protein>
    <submittedName>
        <fullName evidence="8">Uncharacterized protein</fullName>
    </submittedName>
</protein>
<keyword evidence="3 7" id="KW-1133">Transmembrane helix</keyword>
<evidence type="ECO:0000313" key="8">
    <source>
        <dbReference type="EMBL" id="RMX43026.1"/>
    </source>
</evidence>
<dbReference type="InterPro" id="IPR024338">
    <property type="entry name" value="MID1/Yam8"/>
</dbReference>
<comment type="caution">
    <text evidence="8">The sequence shown here is derived from an EMBL/GenBank/DDBJ whole genome shotgun (WGS) entry which is preliminary data.</text>
</comment>
<dbReference type="InterPro" id="IPR055288">
    <property type="entry name" value="NALCN_aux_factor_1/2"/>
</dbReference>
<keyword evidence="2 7" id="KW-0812">Transmembrane</keyword>
<dbReference type="Proteomes" id="UP000275408">
    <property type="component" value="Unassembled WGS sequence"/>
</dbReference>
<evidence type="ECO:0000256" key="7">
    <source>
        <dbReference type="SAM" id="Phobius"/>
    </source>
</evidence>
<evidence type="ECO:0000256" key="2">
    <source>
        <dbReference type="ARBA" id="ARBA00022692"/>
    </source>
</evidence>
<evidence type="ECO:0000313" key="9">
    <source>
        <dbReference type="Proteomes" id="UP000275408"/>
    </source>
</evidence>
<comment type="subcellular location">
    <subcellularLocation>
        <location evidence="1">Membrane</location>
        <topology evidence="1">Multi-pass membrane protein</topology>
    </subcellularLocation>
</comment>
<dbReference type="GO" id="GO:0098703">
    <property type="term" value="P:calcium ion import across plasma membrane"/>
    <property type="evidence" value="ECO:0007669"/>
    <property type="project" value="InterPro"/>
</dbReference>
<dbReference type="AlphaFoldDB" id="A0A3M6TNU4"/>
<evidence type="ECO:0000256" key="1">
    <source>
        <dbReference type="ARBA" id="ARBA00004141"/>
    </source>
</evidence>
<keyword evidence="9" id="KW-1185">Reference proteome</keyword>
<feature type="transmembrane region" description="Helical" evidence="7">
    <location>
        <begin position="25"/>
        <end position="42"/>
    </location>
</feature>
<keyword evidence="5" id="KW-0325">Glycoprotein</keyword>
<gene>
    <name evidence="8" type="ORF">pdam_00001813</name>
</gene>
<accession>A0A3M6TNU4</accession>
<reference evidence="8 9" key="1">
    <citation type="journal article" date="2018" name="Sci. Rep.">
        <title>Comparative analysis of the Pocillopora damicornis genome highlights role of immune system in coral evolution.</title>
        <authorList>
            <person name="Cunning R."/>
            <person name="Bay R.A."/>
            <person name="Gillette P."/>
            <person name="Baker A.C."/>
            <person name="Traylor-Knowles N."/>
        </authorList>
    </citation>
    <scope>NUCLEOTIDE SEQUENCE [LARGE SCALE GENOMIC DNA]</scope>
    <source>
        <strain evidence="8">RSMAS</strain>
        <tissue evidence="8">Whole animal</tissue>
    </source>
</reference>
<dbReference type="OrthoDB" id="10047996at2759"/>
<evidence type="ECO:0000256" key="3">
    <source>
        <dbReference type="ARBA" id="ARBA00022989"/>
    </source>
</evidence>
<dbReference type="STRING" id="46731.A0A3M6TNU4"/>
<evidence type="ECO:0000256" key="4">
    <source>
        <dbReference type="ARBA" id="ARBA00023136"/>
    </source>
</evidence>
<dbReference type="PANTHER" id="PTHR15819">
    <property type="entry name" value="TRANSMEMBRANE PROTEIN FAM155"/>
    <property type="match status" value="1"/>
</dbReference>
<dbReference type="Pfam" id="PF12929">
    <property type="entry name" value="Mid1"/>
    <property type="match status" value="1"/>
</dbReference>
<proteinExistence type="inferred from homology"/>
<name>A0A3M6TNU4_POCDA</name>
<dbReference type="EMBL" id="RCHS01003247">
    <property type="protein sequence ID" value="RMX43026.1"/>
    <property type="molecule type" value="Genomic_DNA"/>
</dbReference>
<sequence length="289" mass="33097">MRATEVGVLLAWSRSRRQLFNYKELVIRVPVSLCLLVFLMPFTRTAISGVDGEIDSKYRRCCGMPLNTSSKCWTEAACICVDCENRTEDISYGMEFCSSFPLNGILKNRTICQEWQSISLLQKKDKEAERNYNNFEGILQRIDCGENWETYTYSTASTCRGCLEAYKNWICYTKISEAIDEIEDHYKTHKRRQCLKFCETVLQKCPYLPPNPPGDEDLVQVGYSAFNCYSAEELIEGNGNDEDCRLSYFNPMEKCKQSTRLLQSIATTVTPRTVSASNSISNSTSNDRR</sequence>
<evidence type="ECO:0000256" key="5">
    <source>
        <dbReference type="ARBA" id="ARBA00023180"/>
    </source>
</evidence>
<dbReference type="PANTHER" id="PTHR15819:SF11">
    <property type="entry name" value="MID1, ISOFORM A"/>
    <property type="match status" value="1"/>
</dbReference>
<dbReference type="GO" id="GO:0005886">
    <property type="term" value="C:plasma membrane"/>
    <property type="evidence" value="ECO:0007669"/>
    <property type="project" value="TreeGrafter"/>
</dbReference>
<keyword evidence="4 7" id="KW-0472">Membrane</keyword>
<comment type="similarity">
    <text evidence="6">Belongs to the NALF family.</text>
</comment>